<evidence type="ECO:0000256" key="4">
    <source>
        <dbReference type="ARBA" id="ARBA00022553"/>
    </source>
</evidence>
<comment type="subcellular location">
    <subcellularLocation>
        <location evidence="1">Cytoplasm</location>
    </subcellularLocation>
</comment>
<evidence type="ECO:0000256" key="3">
    <source>
        <dbReference type="ARBA" id="ARBA00022490"/>
    </source>
</evidence>
<dbReference type="PROSITE" id="PS00041">
    <property type="entry name" value="HTH_ARAC_FAMILY_1"/>
    <property type="match status" value="1"/>
</dbReference>
<feature type="domain" description="HTH araC/xylS-type" evidence="11">
    <location>
        <begin position="395"/>
        <end position="494"/>
    </location>
</feature>
<dbReference type="CDD" id="cd17536">
    <property type="entry name" value="REC_YesN-like"/>
    <property type="match status" value="1"/>
</dbReference>
<dbReference type="SMART" id="SM00448">
    <property type="entry name" value="REC"/>
    <property type="match status" value="1"/>
</dbReference>
<dbReference type="Pfam" id="PF00072">
    <property type="entry name" value="Response_reg"/>
    <property type="match status" value="1"/>
</dbReference>
<dbReference type="Pfam" id="PF12833">
    <property type="entry name" value="HTH_18"/>
    <property type="match status" value="1"/>
</dbReference>
<evidence type="ECO:0000256" key="2">
    <source>
        <dbReference type="ARBA" id="ARBA00018672"/>
    </source>
</evidence>
<proteinExistence type="predicted"/>
<dbReference type="SMART" id="SM00342">
    <property type="entry name" value="HTH_ARAC"/>
    <property type="match status" value="1"/>
</dbReference>
<name>A0ABR7D8Y0_9CLOT</name>
<evidence type="ECO:0000256" key="6">
    <source>
        <dbReference type="ARBA" id="ARBA00023015"/>
    </source>
</evidence>
<keyword evidence="14" id="KW-1185">Reference proteome</keyword>
<dbReference type="PANTHER" id="PTHR42713">
    <property type="entry name" value="HISTIDINE KINASE-RELATED"/>
    <property type="match status" value="1"/>
</dbReference>
<comment type="function">
    <text evidence="9">May play the central regulatory role in sporulation. It may be an element of the effector pathway responsible for the activation of sporulation genes in response to nutritional stress. Spo0A may act in concert with spo0H (a sigma factor) to control the expression of some genes that are critical to the sporulation process.</text>
</comment>
<evidence type="ECO:0000259" key="12">
    <source>
        <dbReference type="PROSITE" id="PS50110"/>
    </source>
</evidence>
<dbReference type="EMBL" id="JACOOO010000004">
    <property type="protein sequence ID" value="MBC5627851.1"/>
    <property type="molecule type" value="Genomic_DNA"/>
</dbReference>
<dbReference type="InterPro" id="IPR051552">
    <property type="entry name" value="HptR"/>
</dbReference>
<dbReference type="PRINTS" id="PR00032">
    <property type="entry name" value="HTHARAC"/>
</dbReference>
<evidence type="ECO:0000256" key="7">
    <source>
        <dbReference type="ARBA" id="ARBA00023125"/>
    </source>
</evidence>
<dbReference type="InterPro" id="IPR018060">
    <property type="entry name" value="HTH_AraC"/>
</dbReference>
<feature type="domain" description="Response regulatory" evidence="12">
    <location>
        <begin position="2"/>
        <end position="119"/>
    </location>
</feature>
<dbReference type="PROSITE" id="PS50110">
    <property type="entry name" value="RESPONSE_REGULATORY"/>
    <property type="match status" value="1"/>
</dbReference>
<dbReference type="SUPFAM" id="SSF46689">
    <property type="entry name" value="Homeodomain-like"/>
    <property type="match status" value="1"/>
</dbReference>
<keyword evidence="8" id="KW-0804">Transcription</keyword>
<feature type="modified residue" description="4-aspartylphosphate" evidence="10">
    <location>
        <position position="54"/>
    </location>
</feature>
<evidence type="ECO:0000256" key="10">
    <source>
        <dbReference type="PROSITE-ProRule" id="PRU00169"/>
    </source>
</evidence>
<dbReference type="InterPro" id="IPR018062">
    <property type="entry name" value="HTH_AraC-typ_CS"/>
</dbReference>
<evidence type="ECO:0000256" key="8">
    <source>
        <dbReference type="ARBA" id="ARBA00023163"/>
    </source>
</evidence>
<reference evidence="13 14" key="1">
    <citation type="submission" date="2020-08" db="EMBL/GenBank/DDBJ databases">
        <title>Genome public.</title>
        <authorList>
            <person name="Liu C."/>
            <person name="Sun Q."/>
        </authorList>
    </citation>
    <scope>NUCLEOTIDE SEQUENCE [LARGE SCALE GENOMIC DNA]</scope>
    <source>
        <strain evidence="13 14">NSJ-6</strain>
    </source>
</reference>
<dbReference type="SUPFAM" id="SSF52172">
    <property type="entry name" value="CheY-like"/>
    <property type="match status" value="1"/>
</dbReference>
<keyword evidence="3" id="KW-0963">Cytoplasm</keyword>
<keyword evidence="5" id="KW-0902">Two-component regulatory system</keyword>
<dbReference type="PROSITE" id="PS01124">
    <property type="entry name" value="HTH_ARAC_FAMILY_2"/>
    <property type="match status" value="1"/>
</dbReference>
<accession>A0ABR7D8Y0</accession>
<dbReference type="Gene3D" id="1.10.10.60">
    <property type="entry name" value="Homeodomain-like"/>
    <property type="match status" value="2"/>
</dbReference>
<evidence type="ECO:0000259" key="11">
    <source>
        <dbReference type="PROSITE" id="PS01124"/>
    </source>
</evidence>
<dbReference type="InterPro" id="IPR020449">
    <property type="entry name" value="Tscrpt_reg_AraC-type_HTH"/>
</dbReference>
<dbReference type="RefSeq" id="WP_186859248.1">
    <property type="nucleotide sequence ID" value="NZ_JACOOO010000004.1"/>
</dbReference>
<keyword evidence="7" id="KW-0238">DNA-binding</keyword>
<evidence type="ECO:0000256" key="5">
    <source>
        <dbReference type="ARBA" id="ARBA00023012"/>
    </source>
</evidence>
<comment type="caution">
    <text evidence="13">The sequence shown here is derived from an EMBL/GenBank/DDBJ whole genome shotgun (WGS) entry which is preliminary data.</text>
</comment>
<organism evidence="13 14">
    <name type="scientific">Clostridium hominis</name>
    <dbReference type="NCBI Taxonomy" id="2763036"/>
    <lineage>
        <taxon>Bacteria</taxon>
        <taxon>Bacillati</taxon>
        <taxon>Bacillota</taxon>
        <taxon>Clostridia</taxon>
        <taxon>Eubacteriales</taxon>
        <taxon>Clostridiaceae</taxon>
        <taxon>Clostridium</taxon>
    </lineage>
</organism>
<dbReference type="InterPro" id="IPR001789">
    <property type="entry name" value="Sig_transdc_resp-reg_receiver"/>
</dbReference>
<evidence type="ECO:0000256" key="1">
    <source>
        <dbReference type="ARBA" id="ARBA00004496"/>
    </source>
</evidence>
<dbReference type="PANTHER" id="PTHR42713:SF3">
    <property type="entry name" value="TRANSCRIPTIONAL REGULATORY PROTEIN HPTR"/>
    <property type="match status" value="1"/>
</dbReference>
<dbReference type="Proteomes" id="UP000596929">
    <property type="component" value="Unassembled WGS sequence"/>
</dbReference>
<keyword evidence="6" id="KW-0805">Transcription regulation</keyword>
<protein>
    <recommendedName>
        <fullName evidence="2">Stage 0 sporulation protein A homolog</fullName>
    </recommendedName>
</protein>
<evidence type="ECO:0000256" key="9">
    <source>
        <dbReference type="ARBA" id="ARBA00024867"/>
    </source>
</evidence>
<dbReference type="InterPro" id="IPR011006">
    <property type="entry name" value="CheY-like_superfamily"/>
</dbReference>
<evidence type="ECO:0000313" key="14">
    <source>
        <dbReference type="Proteomes" id="UP000596929"/>
    </source>
</evidence>
<keyword evidence="4 10" id="KW-0597">Phosphoprotein</keyword>
<dbReference type="InterPro" id="IPR009057">
    <property type="entry name" value="Homeodomain-like_sf"/>
</dbReference>
<dbReference type="Gene3D" id="3.40.50.2300">
    <property type="match status" value="1"/>
</dbReference>
<evidence type="ECO:0000313" key="13">
    <source>
        <dbReference type="EMBL" id="MBC5627851.1"/>
    </source>
</evidence>
<gene>
    <name evidence="13" type="ORF">H8S20_02990</name>
</gene>
<sequence length="497" mass="58262">MNILLVDDEYLIRAKLLKYLRDSNFTFDKTFEASDGLEALEIIRNNPIDIAIIDIQMPKLTGIELLQNLRAESYQTNVIFLTGFERFEYARQAIKYNIVEYLLKPVKKSDLYTAIDKCISLIKKSDQNLVALKELDEKSKYQYIIDSLYNDVDITSSPLNIKSDNFILVSVELSKESYITDLYNFLNNNFKPYDVIYGISKRNKIIVINSIYSDSMRELFNSLVEKRILSYCYFNKNCKDIKKIKDSFFECITLFPSKIFYNEFSIFTFKDIKYKTYSLPENLKLDFELLARSDSENSLINKFEFYLNEINVTKDVHALKLLVNYFLSSIEDVFLGGNGEYLSLINLDHLTNNLLYTSKDITSIKMYCCTYYERLTKEQSKVKNTKNSVSSKTILKVKDYIDQNYYSDDMNLDYLSSHFYINSCHLSSTFKKITGESLVEYITKRRISEAKSLLKNDDRKLAEVAEKVGYKDYYYFSKLFKKHVGISPLKYKQTSNI</sequence>